<dbReference type="GO" id="GO:0030313">
    <property type="term" value="C:cell envelope"/>
    <property type="evidence" value="ECO:0007669"/>
    <property type="project" value="UniProtKB-SubCell"/>
</dbReference>
<dbReference type="PANTHER" id="PTHR42852:SF13">
    <property type="entry name" value="PROTEIN DIPZ"/>
    <property type="match status" value="1"/>
</dbReference>
<dbReference type="SUPFAM" id="SSF48452">
    <property type="entry name" value="TPR-like"/>
    <property type="match status" value="1"/>
</dbReference>
<dbReference type="InterPro" id="IPR017937">
    <property type="entry name" value="Thioredoxin_CS"/>
</dbReference>
<comment type="subcellular location">
    <subcellularLocation>
        <location evidence="1">Cell envelope</location>
    </subcellularLocation>
</comment>
<evidence type="ECO:0000313" key="6">
    <source>
        <dbReference type="EMBL" id="WEK37523.1"/>
    </source>
</evidence>
<dbReference type="InterPro" id="IPR013740">
    <property type="entry name" value="Redoxin"/>
</dbReference>
<sequence length="513" mass="57789">MYTIRWNAGIRCLLVACLLLQSSAMLWAQEGKKKTQADPAEIAELKKAVEADLKNAEAHAAYIKAVGAEDTSLNTQYQQWSSQHPDLFEIPLAYAEALYRAELPAAKPWLEKLVQLNPGYAKGYQMLWIDAERWGDFAAGREFLRKAVEADPSSPDHAFYYASSFNNVDSARHHQLMLAMDQKFPGTERAAQALYWLANRSKSPKIKEEVYQLTKSRYNLVRSNWASGAMSEYYDFLLKDKPAKALALSQHMLTLDTAQNFRKPWEQRRDISKALTEADKLIAAKKYAAAFDLLNPVKPMRYSSSSEVLLNAKMKALAGKGEYSKAYDTVLVAYSISPTDELIGLLKQYARKLGKPESSIEQEVWAKRKAAGKPATVFNLDNYLTPGKTSLADLKGKVVLVTYWFPGCGPCRGEFPHFENVVQQFSKDQLAYIGINMAHEQDPYVAPFMRQSGYSFVPVRDEPDNRGNLEARGAPTNYLIDKNGNIIFANFRTHAHNERTLELMIRELLAAGV</sequence>
<evidence type="ECO:0000256" key="2">
    <source>
        <dbReference type="ARBA" id="ARBA00022748"/>
    </source>
</evidence>
<proteinExistence type="predicted"/>
<dbReference type="GO" id="GO:0016491">
    <property type="term" value="F:oxidoreductase activity"/>
    <property type="evidence" value="ECO:0007669"/>
    <property type="project" value="InterPro"/>
</dbReference>
<dbReference type="EMBL" id="CP119311">
    <property type="protein sequence ID" value="WEK37523.1"/>
    <property type="molecule type" value="Genomic_DNA"/>
</dbReference>
<feature type="signal peptide" evidence="4">
    <location>
        <begin position="1"/>
        <end position="28"/>
    </location>
</feature>
<dbReference type="GO" id="GO:0017004">
    <property type="term" value="P:cytochrome complex assembly"/>
    <property type="evidence" value="ECO:0007669"/>
    <property type="project" value="UniProtKB-KW"/>
</dbReference>
<dbReference type="InterPro" id="IPR013766">
    <property type="entry name" value="Thioredoxin_domain"/>
</dbReference>
<gene>
    <name evidence="6" type="ORF">P0Y53_08410</name>
</gene>
<evidence type="ECO:0000256" key="4">
    <source>
        <dbReference type="SAM" id="SignalP"/>
    </source>
</evidence>
<dbReference type="Gene3D" id="3.40.30.10">
    <property type="entry name" value="Glutaredoxin"/>
    <property type="match status" value="1"/>
</dbReference>
<evidence type="ECO:0000313" key="7">
    <source>
        <dbReference type="Proteomes" id="UP001220610"/>
    </source>
</evidence>
<keyword evidence="4" id="KW-0732">Signal</keyword>
<evidence type="ECO:0000259" key="5">
    <source>
        <dbReference type="PROSITE" id="PS51352"/>
    </source>
</evidence>
<dbReference type="CDD" id="cd02966">
    <property type="entry name" value="TlpA_like_family"/>
    <property type="match status" value="1"/>
</dbReference>
<dbReference type="InterPro" id="IPR050553">
    <property type="entry name" value="Thioredoxin_ResA/DsbE_sf"/>
</dbReference>
<keyword evidence="3" id="KW-0676">Redox-active center</keyword>
<dbReference type="InterPro" id="IPR011990">
    <property type="entry name" value="TPR-like_helical_dom_sf"/>
</dbReference>
<dbReference type="Proteomes" id="UP001220610">
    <property type="component" value="Chromosome"/>
</dbReference>
<accession>A0AAJ5WVV3</accession>
<dbReference type="GO" id="GO:0006950">
    <property type="term" value="P:response to stress"/>
    <property type="evidence" value="ECO:0007669"/>
    <property type="project" value="UniProtKB-ARBA"/>
</dbReference>
<dbReference type="PROSITE" id="PS51352">
    <property type="entry name" value="THIOREDOXIN_2"/>
    <property type="match status" value="1"/>
</dbReference>
<feature type="chain" id="PRO_5042591180" evidence="4">
    <location>
        <begin position="29"/>
        <end position="513"/>
    </location>
</feature>
<dbReference type="SUPFAM" id="SSF52833">
    <property type="entry name" value="Thioredoxin-like"/>
    <property type="match status" value="1"/>
</dbReference>
<dbReference type="PANTHER" id="PTHR42852">
    <property type="entry name" value="THIOL:DISULFIDE INTERCHANGE PROTEIN DSBE"/>
    <property type="match status" value="1"/>
</dbReference>
<evidence type="ECO:0000256" key="3">
    <source>
        <dbReference type="ARBA" id="ARBA00023284"/>
    </source>
</evidence>
<keyword evidence="2" id="KW-0201">Cytochrome c-type biogenesis</keyword>
<reference evidence="6" key="1">
    <citation type="submission" date="2023-03" db="EMBL/GenBank/DDBJ databases">
        <title>Andean soil-derived lignocellulolytic bacterial consortium as a source of novel taxa and putative plastic-active enzymes.</title>
        <authorList>
            <person name="Diaz-Garcia L."/>
            <person name="Chuvochina M."/>
            <person name="Feuerriegel G."/>
            <person name="Bunk B."/>
            <person name="Sproer C."/>
            <person name="Streit W.R."/>
            <person name="Rodriguez L.M."/>
            <person name="Overmann J."/>
            <person name="Jimenez D.J."/>
        </authorList>
    </citation>
    <scope>NUCLEOTIDE SEQUENCE</scope>
    <source>
        <strain evidence="6">MAG 7</strain>
    </source>
</reference>
<dbReference type="Pfam" id="PF08534">
    <property type="entry name" value="Redoxin"/>
    <property type="match status" value="1"/>
</dbReference>
<name>A0AAJ5WVV3_9BACT</name>
<dbReference type="InterPro" id="IPR036249">
    <property type="entry name" value="Thioredoxin-like_sf"/>
</dbReference>
<dbReference type="Gene3D" id="1.25.40.10">
    <property type="entry name" value="Tetratricopeptide repeat domain"/>
    <property type="match status" value="1"/>
</dbReference>
<feature type="domain" description="Thioredoxin" evidence="5">
    <location>
        <begin position="369"/>
        <end position="510"/>
    </location>
</feature>
<evidence type="ECO:0000256" key="1">
    <source>
        <dbReference type="ARBA" id="ARBA00004196"/>
    </source>
</evidence>
<protein>
    <submittedName>
        <fullName evidence="6">TlpA disulfide reductase family protein</fullName>
    </submittedName>
</protein>
<dbReference type="PROSITE" id="PS00194">
    <property type="entry name" value="THIOREDOXIN_1"/>
    <property type="match status" value="1"/>
</dbReference>
<organism evidence="6 7">
    <name type="scientific">Candidatus Pseudobacter hemicellulosilyticus</name>
    <dbReference type="NCBI Taxonomy" id="3121375"/>
    <lineage>
        <taxon>Bacteria</taxon>
        <taxon>Pseudomonadati</taxon>
        <taxon>Bacteroidota</taxon>
        <taxon>Chitinophagia</taxon>
        <taxon>Chitinophagales</taxon>
        <taxon>Chitinophagaceae</taxon>
        <taxon>Pseudobacter</taxon>
    </lineage>
</organism>
<dbReference type="AlphaFoldDB" id="A0AAJ5WVV3"/>